<feature type="non-terminal residue" evidence="2">
    <location>
        <position position="91"/>
    </location>
</feature>
<evidence type="ECO:0000313" key="2">
    <source>
        <dbReference type="EMBL" id="CAG8720304.1"/>
    </source>
</evidence>
<protein>
    <submittedName>
        <fullName evidence="2">6316_t:CDS:1</fullName>
    </submittedName>
</protein>
<proteinExistence type="predicted"/>
<evidence type="ECO:0000256" key="1">
    <source>
        <dbReference type="SAM" id="SignalP"/>
    </source>
</evidence>
<evidence type="ECO:0000313" key="3">
    <source>
        <dbReference type="Proteomes" id="UP000789375"/>
    </source>
</evidence>
<organism evidence="2 3">
    <name type="scientific">Funneliformis mosseae</name>
    <name type="common">Endomycorrhizal fungus</name>
    <name type="synonym">Glomus mosseae</name>
    <dbReference type="NCBI Taxonomy" id="27381"/>
    <lineage>
        <taxon>Eukaryota</taxon>
        <taxon>Fungi</taxon>
        <taxon>Fungi incertae sedis</taxon>
        <taxon>Mucoromycota</taxon>
        <taxon>Glomeromycotina</taxon>
        <taxon>Glomeromycetes</taxon>
        <taxon>Glomerales</taxon>
        <taxon>Glomeraceae</taxon>
        <taxon>Funneliformis</taxon>
    </lineage>
</organism>
<sequence length="91" mass="10399">QIIYFLMLLACVPAVIDSKLEHSTLRHALEQTLCFKLVNFDGKQGKVDYQVKFASRLSDVQTSIDSDPICEEPEANVNKCQWRIPNHGFDM</sequence>
<name>A0A9N9I4P2_FUNMO</name>
<dbReference type="AlphaFoldDB" id="A0A9N9I4P2"/>
<comment type="caution">
    <text evidence="2">The sequence shown here is derived from an EMBL/GenBank/DDBJ whole genome shotgun (WGS) entry which is preliminary data.</text>
</comment>
<reference evidence="2" key="1">
    <citation type="submission" date="2021-06" db="EMBL/GenBank/DDBJ databases">
        <authorList>
            <person name="Kallberg Y."/>
            <person name="Tangrot J."/>
            <person name="Rosling A."/>
        </authorList>
    </citation>
    <scope>NUCLEOTIDE SEQUENCE</scope>
    <source>
        <strain evidence="2">87-6 pot B 2015</strain>
    </source>
</reference>
<feature type="signal peptide" evidence="1">
    <location>
        <begin position="1"/>
        <end position="18"/>
    </location>
</feature>
<dbReference type="EMBL" id="CAJVPP010013270">
    <property type="protein sequence ID" value="CAG8720304.1"/>
    <property type="molecule type" value="Genomic_DNA"/>
</dbReference>
<keyword evidence="3" id="KW-1185">Reference proteome</keyword>
<accession>A0A9N9I4P2</accession>
<gene>
    <name evidence="2" type="ORF">FMOSSE_LOCUS14938</name>
</gene>
<keyword evidence="1" id="KW-0732">Signal</keyword>
<dbReference type="Proteomes" id="UP000789375">
    <property type="component" value="Unassembled WGS sequence"/>
</dbReference>
<feature type="chain" id="PRO_5040146223" evidence="1">
    <location>
        <begin position="19"/>
        <end position="91"/>
    </location>
</feature>